<proteinExistence type="predicted"/>
<feature type="signal peptide" evidence="1">
    <location>
        <begin position="1"/>
        <end position="18"/>
    </location>
</feature>
<reference evidence="3 6" key="3">
    <citation type="submission" date="2018-03" db="EMBL/GenBank/DDBJ databases">
        <title>Genomic Encyclopedia of Archaeal and Bacterial Type Strains, Phase II (KMG-II): from individual species to whole genera.</title>
        <authorList>
            <person name="Goeker M."/>
        </authorList>
    </citation>
    <scope>NUCLEOTIDE SEQUENCE [LARGE SCALE GENOMIC DNA]</scope>
    <source>
        <strain evidence="3 6">DSM 17797</strain>
    </source>
</reference>
<evidence type="ECO:0000256" key="1">
    <source>
        <dbReference type="SAM" id="SignalP"/>
    </source>
</evidence>
<feature type="domain" description="Lipid/polyisoprenoid-binding YceI-like" evidence="2">
    <location>
        <begin position="24"/>
        <end position="178"/>
    </location>
</feature>
<dbReference type="Proteomes" id="UP000237771">
    <property type="component" value="Unassembled WGS sequence"/>
</dbReference>
<accession>A0A1M5J262</accession>
<evidence type="ECO:0000259" key="2">
    <source>
        <dbReference type="Pfam" id="PF04264"/>
    </source>
</evidence>
<dbReference type="Pfam" id="PF04264">
    <property type="entry name" value="YceI"/>
    <property type="match status" value="1"/>
</dbReference>
<reference evidence="4" key="1">
    <citation type="submission" date="2016-11" db="EMBL/GenBank/DDBJ databases">
        <authorList>
            <person name="Jaros S."/>
            <person name="Januszkiewicz K."/>
            <person name="Wedrychowicz H."/>
        </authorList>
    </citation>
    <scope>NUCLEOTIDE SEQUENCE [LARGE SCALE GENOMIC DNA]</scope>
    <source>
        <strain evidence="4">DSM 19729</strain>
    </source>
</reference>
<dbReference type="OrthoDB" id="116832at2"/>
<reference evidence="5" key="2">
    <citation type="submission" date="2016-11" db="EMBL/GenBank/DDBJ databases">
        <authorList>
            <person name="Varghese N."/>
            <person name="Submissions S."/>
        </authorList>
    </citation>
    <scope>NUCLEOTIDE SEQUENCE [LARGE SCALE GENOMIC DNA]</scope>
    <source>
        <strain evidence="5">DSM 19729</strain>
    </source>
</reference>
<evidence type="ECO:0000313" key="5">
    <source>
        <dbReference type="Proteomes" id="UP000184384"/>
    </source>
</evidence>
<dbReference type="STRING" id="280093.SAMN05443373_101479"/>
<gene>
    <name evidence="3" type="ORF">BC624_101479</name>
    <name evidence="4" type="ORF">SAMN05443373_101479</name>
</gene>
<dbReference type="EMBL" id="FQWO01000001">
    <property type="protein sequence ID" value="SHG34113.1"/>
    <property type="molecule type" value="Genomic_DNA"/>
</dbReference>
<protein>
    <submittedName>
        <fullName evidence="4">YceI-like domain-containing protein</fullName>
    </submittedName>
</protein>
<dbReference type="AlphaFoldDB" id="A0A1M5J262"/>
<keyword evidence="1" id="KW-0732">Signal</keyword>
<organism evidence="4 5">
    <name type="scientific">Flavobacterium granuli</name>
    <dbReference type="NCBI Taxonomy" id="280093"/>
    <lineage>
        <taxon>Bacteria</taxon>
        <taxon>Pseudomonadati</taxon>
        <taxon>Bacteroidota</taxon>
        <taxon>Flavobacteriia</taxon>
        <taxon>Flavobacteriales</taxon>
        <taxon>Flavobacteriaceae</taxon>
        <taxon>Flavobacterium</taxon>
    </lineage>
</organism>
<evidence type="ECO:0000313" key="3">
    <source>
        <dbReference type="EMBL" id="PRZ28188.1"/>
    </source>
</evidence>
<dbReference type="Gene3D" id="2.40.128.110">
    <property type="entry name" value="Lipid/polyisoprenoid-binding, YceI-like"/>
    <property type="match status" value="1"/>
</dbReference>
<dbReference type="InterPro" id="IPR007372">
    <property type="entry name" value="Lipid/polyisoprenoid-bd_YceI"/>
</dbReference>
<dbReference type="InterPro" id="IPR036761">
    <property type="entry name" value="TTHA0802/YceI-like_sf"/>
</dbReference>
<keyword evidence="6" id="KW-1185">Reference proteome</keyword>
<dbReference type="SUPFAM" id="SSF101874">
    <property type="entry name" value="YceI-like"/>
    <property type="match status" value="1"/>
</dbReference>
<dbReference type="EMBL" id="PVUB01000001">
    <property type="protein sequence ID" value="PRZ28188.1"/>
    <property type="molecule type" value="Genomic_DNA"/>
</dbReference>
<dbReference type="Proteomes" id="UP000184384">
    <property type="component" value="Unassembled WGS sequence"/>
</dbReference>
<evidence type="ECO:0000313" key="6">
    <source>
        <dbReference type="Proteomes" id="UP000237771"/>
    </source>
</evidence>
<name>A0A1M5J262_9FLAO</name>
<sequence>MKTILLLFLLLVANSIDAQEKLIAKNSSIVFEASVPFFEAVEAKNEMVNSVLNTKKNTIVFVAMINQFRFERSLMEEHFNKNYMDSKKYPKAIFKGIIEKFDIKNLNEKKEEYLIKGEIIIRGKSKKINVIAQIQKIAEGMELISNFTLNTDDFNIEVPSIVRSKIAKNVNVSVKTVFH</sequence>
<evidence type="ECO:0000313" key="4">
    <source>
        <dbReference type="EMBL" id="SHG34113.1"/>
    </source>
</evidence>
<feature type="chain" id="PRO_5012386692" evidence="1">
    <location>
        <begin position="19"/>
        <end position="179"/>
    </location>
</feature>
<dbReference type="RefSeq" id="WP_072939230.1">
    <property type="nucleotide sequence ID" value="NZ_FQWO01000001.1"/>
</dbReference>